<evidence type="ECO:0000313" key="4">
    <source>
        <dbReference type="Proteomes" id="UP001165121"/>
    </source>
</evidence>
<dbReference type="PANTHER" id="PTHR37984">
    <property type="entry name" value="PROTEIN CBG26694"/>
    <property type="match status" value="1"/>
</dbReference>
<dbReference type="InterPro" id="IPR050951">
    <property type="entry name" value="Retrovirus_Pol_polyprotein"/>
</dbReference>
<dbReference type="InterPro" id="IPR012337">
    <property type="entry name" value="RNaseH-like_sf"/>
</dbReference>
<dbReference type="PANTHER" id="PTHR37984:SF5">
    <property type="entry name" value="PROTEIN NYNRIN-LIKE"/>
    <property type="match status" value="1"/>
</dbReference>
<dbReference type="InterPro" id="IPR001584">
    <property type="entry name" value="Integrase_cat-core"/>
</dbReference>
<gene>
    <name evidence="3" type="ORF">Pfra01_002935600</name>
</gene>
<dbReference type="PROSITE" id="PS50994">
    <property type="entry name" value="INTEGRASE"/>
    <property type="match status" value="1"/>
</dbReference>
<comment type="caution">
    <text evidence="3">The sequence shown here is derived from an EMBL/GenBank/DDBJ whole genome shotgun (WGS) entry which is preliminary data.</text>
</comment>
<feature type="compositionally biased region" description="Basic and acidic residues" evidence="1">
    <location>
        <begin position="8"/>
        <end position="20"/>
    </location>
</feature>
<feature type="domain" description="Integrase catalytic" evidence="2">
    <location>
        <begin position="245"/>
        <end position="323"/>
    </location>
</feature>
<evidence type="ECO:0000259" key="2">
    <source>
        <dbReference type="PROSITE" id="PS50994"/>
    </source>
</evidence>
<evidence type="ECO:0000313" key="3">
    <source>
        <dbReference type="EMBL" id="GMG15140.1"/>
    </source>
</evidence>
<dbReference type="InterPro" id="IPR041588">
    <property type="entry name" value="Integrase_H2C2"/>
</dbReference>
<feature type="region of interest" description="Disordered" evidence="1">
    <location>
        <begin position="1"/>
        <end position="87"/>
    </location>
</feature>
<name>A0A9W6YHY8_9STRA</name>
<dbReference type="GO" id="GO:0015074">
    <property type="term" value="P:DNA integration"/>
    <property type="evidence" value="ECO:0007669"/>
    <property type="project" value="InterPro"/>
</dbReference>
<dbReference type="SUPFAM" id="SSF53098">
    <property type="entry name" value="Ribonuclease H-like"/>
    <property type="match status" value="1"/>
</dbReference>
<feature type="compositionally biased region" description="Basic and acidic residues" evidence="1">
    <location>
        <begin position="29"/>
        <end position="47"/>
    </location>
</feature>
<dbReference type="Pfam" id="PF17921">
    <property type="entry name" value="Integrase_H2C2"/>
    <property type="match status" value="1"/>
</dbReference>
<reference evidence="3" key="1">
    <citation type="submission" date="2023-04" db="EMBL/GenBank/DDBJ databases">
        <title>Phytophthora fragariaefolia NBRC 109709.</title>
        <authorList>
            <person name="Ichikawa N."/>
            <person name="Sato H."/>
            <person name="Tonouchi N."/>
        </authorList>
    </citation>
    <scope>NUCLEOTIDE SEQUENCE</scope>
    <source>
        <strain evidence="3">NBRC 109709</strain>
    </source>
</reference>
<dbReference type="GO" id="GO:0003676">
    <property type="term" value="F:nucleic acid binding"/>
    <property type="evidence" value="ECO:0007669"/>
    <property type="project" value="InterPro"/>
</dbReference>
<dbReference type="EMBL" id="BSXT01018867">
    <property type="protein sequence ID" value="GMG15140.1"/>
    <property type="molecule type" value="Genomic_DNA"/>
</dbReference>
<accession>A0A9W6YHY8</accession>
<protein>
    <submittedName>
        <fullName evidence="3">Unnamed protein product</fullName>
    </submittedName>
</protein>
<organism evidence="3 4">
    <name type="scientific">Phytophthora fragariaefolia</name>
    <dbReference type="NCBI Taxonomy" id="1490495"/>
    <lineage>
        <taxon>Eukaryota</taxon>
        <taxon>Sar</taxon>
        <taxon>Stramenopiles</taxon>
        <taxon>Oomycota</taxon>
        <taxon>Peronosporomycetes</taxon>
        <taxon>Peronosporales</taxon>
        <taxon>Peronosporaceae</taxon>
        <taxon>Phytophthora</taxon>
    </lineage>
</organism>
<keyword evidence="4" id="KW-1185">Reference proteome</keyword>
<dbReference type="OrthoDB" id="124182at2759"/>
<sequence>MLNNLLRDSSRRSRGGDVRLDGTVPNHVGSDRKETVVRGSKASRDVSRGVGEPLTLAGANSNNNISEKPPLQSDGIESPSDEVDDETRLVTSPVDQFELDRERFIQEQKRTPWIQAMIAFLEDGALASNAQLRVKILQTVPHYVVRNGMLMRRVHRKARPGYARTITLPVIPLPFIETVLHYCPSDVFAAHICQTKTMDKVRKHAYWHGWKKDVAEYARACSVCGSGEGYRPWKNGLTQRMPIPELSRPFSLLVVGAIEPLFTTPRGNKFMLVFADYFTRWVEAFPVETLDTLTFVRVMVDEVLSCHGVPERLRRDRIFQFHF</sequence>
<proteinExistence type="predicted"/>
<dbReference type="InterPro" id="IPR036397">
    <property type="entry name" value="RNaseH_sf"/>
</dbReference>
<dbReference type="Gene3D" id="3.30.420.10">
    <property type="entry name" value="Ribonuclease H-like superfamily/Ribonuclease H"/>
    <property type="match status" value="1"/>
</dbReference>
<dbReference type="Gene3D" id="1.10.340.70">
    <property type="match status" value="1"/>
</dbReference>
<dbReference type="AlphaFoldDB" id="A0A9W6YHY8"/>
<evidence type="ECO:0000256" key="1">
    <source>
        <dbReference type="SAM" id="MobiDB-lite"/>
    </source>
</evidence>
<dbReference type="Proteomes" id="UP001165121">
    <property type="component" value="Unassembled WGS sequence"/>
</dbReference>